<dbReference type="EMBL" id="AB930182">
    <property type="protein sequence ID" value="BAO79538.1"/>
    <property type="molecule type" value="Genomic_DNA"/>
</dbReference>
<dbReference type="PANTHER" id="PTHR30337:SF0">
    <property type="entry name" value="NUCLEASE SBCCD SUBUNIT D"/>
    <property type="match status" value="1"/>
</dbReference>
<name>A0A024FRH1_9CAUD</name>
<dbReference type="GO" id="GO:0016787">
    <property type="term" value="F:hydrolase activity"/>
    <property type="evidence" value="ECO:0007669"/>
    <property type="project" value="InterPro"/>
</dbReference>
<sequence length="362" mass="41750">EEFIRMSKVVHFTDFHAHKFEDFAKPDPEFGNDRFRAQIETLHKVFDIARQNSAPLVFGGDLFHSRSRLEDIVFNRVYEAFAQNDDVPTYLIRGNHDSKNNTTDTEHWLQTFKYLPHVHVSAMPEMVHVHSKPGGYQFNNFMLYTVPYSDDVEFLKSHINKFAEVAKDSSIPTLLAGHIGVDGSETGRYSHRLEGAFKVGDLHPDVFDYVALGHYHKRQFLAGTDNVFYTGNTIQTSYSDEGQEKGVFLIDFEKGGKPEFIPIKNKLFITLTDIDENTQDLVDNNYVRFVLPKEKAQEVEIFKEESDNVRVEIQREYKTETRINIDVKSSEEQIVTAYTEEFYPNSTDLALGVLKEAMSKEH</sequence>
<accession>A0A024FRH1</accession>
<protein>
    <recommendedName>
        <fullName evidence="1">Calcineurin-like phosphoesterase domain-containing protein</fullName>
    </recommendedName>
</protein>
<evidence type="ECO:0000259" key="1">
    <source>
        <dbReference type="Pfam" id="PF00149"/>
    </source>
</evidence>
<dbReference type="InterPro" id="IPR050535">
    <property type="entry name" value="DNA_Repair-Maintenance_Comp"/>
</dbReference>
<dbReference type="Gene3D" id="3.60.21.10">
    <property type="match status" value="1"/>
</dbReference>
<proteinExistence type="predicted"/>
<feature type="non-terminal residue" evidence="2">
    <location>
        <position position="1"/>
    </location>
</feature>
<keyword evidence="3" id="KW-1185">Reference proteome</keyword>
<feature type="domain" description="Calcineurin-like phosphoesterase" evidence="1">
    <location>
        <begin position="8"/>
        <end position="217"/>
    </location>
</feature>
<dbReference type="InterPro" id="IPR029052">
    <property type="entry name" value="Metallo-depent_PP-like"/>
</dbReference>
<dbReference type="PANTHER" id="PTHR30337">
    <property type="entry name" value="COMPONENT OF ATP-DEPENDENT DSDNA EXONUCLEASE"/>
    <property type="match status" value="1"/>
</dbReference>
<evidence type="ECO:0000313" key="2">
    <source>
        <dbReference type="EMBL" id="BAO79538.1"/>
    </source>
</evidence>
<evidence type="ECO:0000313" key="3">
    <source>
        <dbReference type="Proteomes" id="UP000214715"/>
    </source>
</evidence>
<organism evidence="2 3">
    <name type="scientific">Bacillus phage SPG24</name>
    <dbReference type="NCBI Taxonomy" id="1497851"/>
    <lineage>
        <taxon>Viruses</taxon>
        <taxon>Duplodnaviria</taxon>
        <taxon>Heunggongvirae</taxon>
        <taxon>Uroviricota</taxon>
        <taxon>Caudoviricetes</taxon>
        <taxon>Herelleviridae</taxon>
        <taxon>Bastillevirinae</taxon>
        <taxon>Nitunavirus</taxon>
        <taxon>Nitunavirus SPG24</taxon>
    </lineage>
</organism>
<dbReference type="Pfam" id="PF00149">
    <property type="entry name" value="Metallophos"/>
    <property type="match status" value="1"/>
</dbReference>
<reference evidence="2 3" key="1">
    <citation type="submission" date="2014-04" db="EMBL/GenBank/DDBJ databases">
        <title>Whole genome of SPG24 was analyzed in behalf of its correct identification and originality.</title>
        <authorList>
            <person name="Lee O.H."/>
        </authorList>
    </citation>
    <scope>NUCLEOTIDE SEQUENCE [LARGE SCALE GENOMIC DNA]</scope>
    <source>
        <strain evidence="2 3">SPG24</strain>
    </source>
</reference>
<dbReference type="OrthoDB" id="3083at10239"/>
<dbReference type="Proteomes" id="UP000214715">
    <property type="component" value="Genome"/>
</dbReference>
<dbReference type="SUPFAM" id="SSF56300">
    <property type="entry name" value="Metallo-dependent phosphatases"/>
    <property type="match status" value="1"/>
</dbReference>
<dbReference type="InterPro" id="IPR004843">
    <property type="entry name" value="Calcineurin-like_PHP"/>
</dbReference>